<keyword evidence="3" id="KW-0862">Zinc</keyword>
<dbReference type="Proteomes" id="UP001054252">
    <property type="component" value="Unassembled WGS sequence"/>
</dbReference>
<dbReference type="Gene3D" id="3.30.40.10">
    <property type="entry name" value="Zinc/RING finger domain, C3HC4 (zinc finger)"/>
    <property type="match status" value="1"/>
</dbReference>
<evidence type="ECO:0008006" key="6">
    <source>
        <dbReference type="Google" id="ProtNLM"/>
    </source>
</evidence>
<dbReference type="AlphaFoldDB" id="A0AAV5K2W4"/>
<proteinExistence type="predicted"/>
<comment type="caution">
    <text evidence="4">The sequence shown here is derived from an EMBL/GenBank/DDBJ whole genome shotgun (WGS) entry which is preliminary data.</text>
</comment>
<dbReference type="Pfam" id="PF13920">
    <property type="entry name" value="zf-C3HC4_3"/>
    <property type="match status" value="1"/>
</dbReference>
<dbReference type="GO" id="GO:0008270">
    <property type="term" value="F:zinc ion binding"/>
    <property type="evidence" value="ECO:0007669"/>
    <property type="project" value="UniProtKB-KW"/>
</dbReference>
<keyword evidence="5" id="KW-1185">Reference proteome</keyword>
<accession>A0AAV5K2W4</accession>
<dbReference type="PANTHER" id="PTHR42647">
    <property type="entry name" value="SBP (S-RIBONUCLEASE BINDING PROTEIN) FAMILY PROTEIN"/>
    <property type="match status" value="1"/>
</dbReference>
<keyword evidence="1" id="KW-0479">Metal-binding</keyword>
<dbReference type="InterPro" id="IPR013083">
    <property type="entry name" value="Znf_RING/FYVE/PHD"/>
</dbReference>
<evidence type="ECO:0000313" key="5">
    <source>
        <dbReference type="Proteomes" id="UP001054252"/>
    </source>
</evidence>
<dbReference type="EMBL" id="BPVZ01000049">
    <property type="protein sequence ID" value="GKV17823.1"/>
    <property type="molecule type" value="Genomic_DNA"/>
</dbReference>
<dbReference type="GO" id="GO:0004842">
    <property type="term" value="F:ubiquitin-protein transferase activity"/>
    <property type="evidence" value="ECO:0007669"/>
    <property type="project" value="TreeGrafter"/>
</dbReference>
<protein>
    <recommendedName>
        <fullName evidence="6">BOI-related E3 ubiquitin-protein ligase 2</fullName>
    </recommendedName>
</protein>
<reference evidence="4 5" key="1">
    <citation type="journal article" date="2021" name="Commun. Biol.">
        <title>The genome of Shorea leprosula (Dipterocarpaceae) highlights the ecological relevance of drought in aseasonal tropical rainforests.</title>
        <authorList>
            <person name="Ng K.K.S."/>
            <person name="Kobayashi M.J."/>
            <person name="Fawcett J.A."/>
            <person name="Hatakeyama M."/>
            <person name="Paape T."/>
            <person name="Ng C.H."/>
            <person name="Ang C.C."/>
            <person name="Tnah L.H."/>
            <person name="Lee C.T."/>
            <person name="Nishiyama T."/>
            <person name="Sese J."/>
            <person name="O'Brien M.J."/>
            <person name="Copetti D."/>
            <person name="Mohd Noor M.I."/>
            <person name="Ong R.C."/>
            <person name="Putra M."/>
            <person name="Sireger I.Z."/>
            <person name="Indrioko S."/>
            <person name="Kosugi Y."/>
            <person name="Izuno A."/>
            <person name="Isagi Y."/>
            <person name="Lee S.L."/>
            <person name="Shimizu K.K."/>
        </authorList>
    </citation>
    <scope>NUCLEOTIDE SEQUENCE [LARGE SCALE GENOMIC DNA]</scope>
    <source>
        <strain evidence="4">214</strain>
    </source>
</reference>
<dbReference type="FunFam" id="3.30.40.10:FF:000239">
    <property type="entry name" value="probable BOI-related E3 ubiquitin-protein ligase 2"/>
    <property type="match status" value="1"/>
</dbReference>
<sequence>MSGFQNTWVVNPVSASEPDFGFCFQDPQHALFAQDNVGIHHANGGISASCSNSSICDSLPSMALYHSSDVQLQMQERELDYILQLQNERLRHAVQGQGKQQLAILLKHVESKAFYLMKQKEDDLARASRKTMELEACLRNTETEIESWKRLARANEAMVVDLSKTLEQVKERLVVFNNTTEDAESYFSCHIEQQEQESEEESMAMACKNCNSGRSCMLFLPCRHLCSCKNCESFLGSCPVCNSVKEASMEIFWF</sequence>
<organism evidence="4 5">
    <name type="scientific">Rubroshorea leprosula</name>
    <dbReference type="NCBI Taxonomy" id="152421"/>
    <lineage>
        <taxon>Eukaryota</taxon>
        <taxon>Viridiplantae</taxon>
        <taxon>Streptophyta</taxon>
        <taxon>Embryophyta</taxon>
        <taxon>Tracheophyta</taxon>
        <taxon>Spermatophyta</taxon>
        <taxon>Magnoliopsida</taxon>
        <taxon>eudicotyledons</taxon>
        <taxon>Gunneridae</taxon>
        <taxon>Pentapetalae</taxon>
        <taxon>rosids</taxon>
        <taxon>malvids</taxon>
        <taxon>Malvales</taxon>
        <taxon>Dipterocarpaceae</taxon>
        <taxon>Rubroshorea</taxon>
    </lineage>
</organism>
<keyword evidence="2" id="KW-0863">Zinc-finger</keyword>
<dbReference type="PANTHER" id="PTHR42647:SF22">
    <property type="entry name" value="BOI-RELATED E3 UBIQUITIN-PROTEIN LIGASE 2-RELATED"/>
    <property type="match status" value="1"/>
</dbReference>
<gene>
    <name evidence="4" type="ORF">SLEP1_g28282</name>
</gene>
<evidence type="ECO:0000313" key="4">
    <source>
        <dbReference type="EMBL" id="GKV17823.1"/>
    </source>
</evidence>
<evidence type="ECO:0000256" key="3">
    <source>
        <dbReference type="ARBA" id="ARBA00022833"/>
    </source>
</evidence>
<name>A0AAV5K2W4_9ROSI</name>
<evidence type="ECO:0000256" key="1">
    <source>
        <dbReference type="ARBA" id="ARBA00022723"/>
    </source>
</evidence>
<evidence type="ECO:0000256" key="2">
    <source>
        <dbReference type="ARBA" id="ARBA00022771"/>
    </source>
</evidence>